<dbReference type="EC" id="2.6.1.50" evidence="6"/>
<feature type="modified residue" description="N6-(pyridoxal phosphate)lysine" evidence="4">
    <location>
        <position position="198"/>
    </location>
</feature>
<keyword evidence="1 4" id="KW-0663">Pyridoxal phosphate</keyword>
<dbReference type="Gene3D" id="3.90.1150.10">
    <property type="entry name" value="Aspartate Aminotransferase, domain 1"/>
    <property type="match status" value="1"/>
</dbReference>
<keyword evidence="7" id="KW-1185">Reference proteome</keyword>
<dbReference type="Proteomes" id="UP000317648">
    <property type="component" value="Chromosome"/>
</dbReference>
<dbReference type="PANTHER" id="PTHR30244">
    <property type="entry name" value="TRANSAMINASE"/>
    <property type="match status" value="1"/>
</dbReference>
<evidence type="ECO:0000256" key="1">
    <source>
        <dbReference type="ARBA" id="ARBA00022898"/>
    </source>
</evidence>
<evidence type="ECO:0000256" key="3">
    <source>
        <dbReference type="PIRSR" id="PIRSR000390-1"/>
    </source>
</evidence>
<protein>
    <submittedName>
        <fullName evidence="6">L-glutamine:scyllo-inosose aminotransferase</fullName>
        <ecNumber evidence="6">2.6.1.50</ecNumber>
    </submittedName>
</protein>
<feature type="active site" description="Proton acceptor" evidence="3">
    <location>
        <position position="198"/>
    </location>
</feature>
<dbReference type="KEGG" id="lcre:Pla8534_38650"/>
<dbReference type="InterPro" id="IPR015422">
    <property type="entry name" value="PyrdxlP-dep_Trfase_small"/>
</dbReference>
<dbReference type="PIRSF" id="PIRSF000390">
    <property type="entry name" value="PLP_StrS"/>
    <property type="match status" value="1"/>
</dbReference>
<dbReference type="SUPFAM" id="SSF53383">
    <property type="entry name" value="PLP-dependent transferases"/>
    <property type="match status" value="1"/>
</dbReference>
<dbReference type="RefSeq" id="WP_197442380.1">
    <property type="nucleotide sequence ID" value="NZ_CP036433.1"/>
</dbReference>
<dbReference type="EMBL" id="CP036433">
    <property type="protein sequence ID" value="QDU96046.1"/>
    <property type="molecule type" value="Genomic_DNA"/>
</dbReference>
<sequence>MTDSRLALHGGPPVFPNGPPTWPQAEPEVANAVSAALASGDWGRYHGPHCGKLEERLASRHGVDQVQLCCSGTIAVELALRGFHLQPGDEVLLAAYDFPGNFRAIEAIGARPVLIDIDPRNWTPDLASFEQAITSGVKAAIVSHLHGGLAPMREITQLARDAGVPVLEDVCQNPGATVQGRPAGAWGDAAVLSFGGSKLLTAGRGGAVLSSQPQIMQRITIFRDRGNDAFPMSELQACVLLPQLEQFDQRHARRLAAVARLTAGLAGMECLTLVALDSDDSPAFYKLGMRYRPEACGQAPRAAFIAAAQAEGLAIDAGFRGFAGRSSRRCRSVGSLEQARLAAEQTLVWHHPILLENDDVLDRAAAAVRKVVNGLLSA</sequence>
<gene>
    <name evidence="6" type="primary">stsC</name>
    <name evidence="6" type="ORF">Pla8534_38650</name>
</gene>
<dbReference type="Pfam" id="PF01041">
    <property type="entry name" value="DegT_DnrJ_EryC1"/>
    <property type="match status" value="1"/>
</dbReference>
<keyword evidence="6" id="KW-0808">Transferase</keyword>
<evidence type="ECO:0000313" key="7">
    <source>
        <dbReference type="Proteomes" id="UP000317648"/>
    </source>
</evidence>
<evidence type="ECO:0000313" key="6">
    <source>
        <dbReference type="EMBL" id="QDU96046.1"/>
    </source>
</evidence>
<evidence type="ECO:0000256" key="2">
    <source>
        <dbReference type="ARBA" id="ARBA00037999"/>
    </source>
</evidence>
<keyword evidence="6" id="KW-0032">Aminotransferase</keyword>
<dbReference type="Gene3D" id="3.40.640.10">
    <property type="entry name" value="Type I PLP-dependent aspartate aminotransferase-like (Major domain)"/>
    <property type="match status" value="1"/>
</dbReference>
<evidence type="ECO:0000256" key="4">
    <source>
        <dbReference type="PIRSR" id="PIRSR000390-2"/>
    </source>
</evidence>
<organism evidence="6 7">
    <name type="scientific">Lignipirellula cremea</name>
    <dbReference type="NCBI Taxonomy" id="2528010"/>
    <lineage>
        <taxon>Bacteria</taxon>
        <taxon>Pseudomonadati</taxon>
        <taxon>Planctomycetota</taxon>
        <taxon>Planctomycetia</taxon>
        <taxon>Pirellulales</taxon>
        <taxon>Pirellulaceae</taxon>
        <taxon>Lignipirellula</taxon>
    </lineage>
</organism>
<comment type="similarity">
    <text evidence="2 5">Belongs to the DegT/DnrJ/EryC1 family.</text>
</comment>
<dbReference type="GO" id="GO:0047310">
    <property type="term" value="F:glutamine-scyllo-inositol transaminase activity"/>
    <property type="evidence" value="ECO:0007669"/>
    <property type="project" value="UniProtKB-EC"/>
</dbReference>
<dbReference type="InterPro" id="IPR015424">
    <property type="entry name" value="PyrdxlP-dep_Trfase"/>
</dbReference>
<dbReference type="GO" id="GO:0000271">
    <property type="term" value="P:polysaccharide biosynthetic process"/>
    <property type="evidence" value="ECO:0007669"/>
    <property type="project" value="TreeGrafter"/>
</dbReference>
<dbReference type="GO" id="GO:0030170">
    <property type="term" value="F:pyridoxal phosphate binding"/>
    <property type="evidence" value="ECO:0007669"/>
    <property type="project" value="TreeGrafter"/>
</dbReference>
<name>A0A518DW27_9BACT</name>
<dbReference type="InterPro" id="IPR000653">
    <property type="entry name" value="DegT/StrS_aminotransferase"/>
</dbReference>
<accession>A0A518DW27</accession>
<dbReference type="PANTHER" id="PTHR30244:SF36">
    <property type="entry name" value="3-OXO-GLUCOSE-6-PHOSPHATE:GLUTAMATE AMINOTRANSFERASE"/>
    <property type="match status" value="1"/>
</dbReference>
<dbReference type="AlphaFoldDB" id="A0A518DW27"/>
<reference evidence="6 7" key="1">
    <citation type="submission" date="2019-02" db="EMBL/GenBank/DDBJ databases">
        <title>Deep-cultivation of Planctomycetes and their phenomic and genomic characterization uncovers novel biology.</title>
        <authorList>
            <person name="Wiegand S."/>
            <person name="Jogler M."/>
            <person name="Boedeker C."/>
            <person name="Pinto D."/>
            <person name="Vollmers J."/>
            <person name="Rivas-Marin E."/>
            <person name="Kohn T."/>
            <person name="Peeters S.H."/>
            <person name="Heuer A."/>
            <person name="Rast P."/>
            <person name="Oberbeckmann S."/>
            <person name="Bunk B."/>
            <person name="Jeske O."/>
            <person name="Meyerdierks A."/>
            <person name="Storesund J.E."/>
            <person name="Kallscheuer N."/>
            <person name="Luecker S."/>
            <person name="Lage O.M."/>
            <person name="Pohl T."/>
            <person name="Merkel B.J."/>
            <person name="Hornburger P."/>
            <person name="Mueller R.-W."/>
            <person name="Bruemmer F."/>
            <person name="Labrenz M."/>
            <person name="Spormann A.M."/>
            <person name="Op den Camp H."/>
            <person name="Overmann J."/>
            <person name="Amann R."/>
            <person name="Jetten M.S.M."/>
            <person name="Mascher T."/>
            <person name="Medema M.H."/>
            <person name="Devos D.P."/>
            <person name="Kaster A.-K."/>
            <person name="Ovreas L."/>
            <person name="Rohde M."/>
            <person name="Galperin M.Y."/>
            <person name="Jogler C."/>
        </authorList>
    </citation>
    <scope>NUCLEOTIDE SEQUENCE [LARGE SCALE GENOMIC DNA]</scope>
    <source>
        <strain evidence="6 7">Pla85_3_4</strain>
    </source>
</reference>
<dbReference type="InterPro" id="IPR015421">
    <property type="entry name" value="PyrdxlP-dep_Trfase_major"/>
</dbReference>
<proteinExistence type="inferred from homology"/>
<evidence type="ECO:0000256" key="5">
    <source>
        <dbReference type="RuleBase" id="RU004508"/>
    </source>
</evidence>